<evidence type="ECO:0000256" key="1">
    <source>
        <dbReference type="SAM" id="MobiDB-lite"/>
    </source>
</evidence>
<organism evidence="2 3">
    <name type="scientific">Stylosanthes scabra</name>
    <dbReference type="NCBI Taxonomy" id="79078"/>
    <lineage>
        <taxon>Eukaryota</taxon>
        <taxon>Viridiplantae</taxon>
        <taxon>Streptophyta</taxon>
        <taxon>Embryophyta</taxon>
        <taxon>Tracheophyta</taxon>
        <taxon>Spermatophyta</taxon>
        <taxon>Magnoliopsida</taxon>
        <taxon>eudicotyledons</taxon>
        <taxon>Gunneridae</taxon>
        <taxon>Pentapetalae</taxon>
        <taxon>rosids</taxon>
        <taxon>fabids</taxon>
        <taxon>Fabales</taxon>
        <taxon>Fabaceae</taxon>
        <taxon>Papilionoideae</taxon>
        <taxon>50 kb inversion clade</taxon>
        <taxon>dalbergioids sensu lato</taxon>
        <taxon>Dalbergieae</taxon>
        <taxon>Pterocarpus clade</taxon>
        <taxon>Stylosanthes</taxon>
    </lineage>
</organism>
<gene>
    <name evidence="2" type="ORF">PIB30_074137</name>
</gene>
<feature type="region of interest" description="Disordered" evidence="1">
    <location>
        <begin position="38"/>
        <end position="63"/>
    </location>
</feature>
<dbReference type="Proteomes" id="UP001341840">
    <property type="component" value="Unassembled WGS sequence"/>
</dbReference>
<sequence>MDPLNIKKAEPNGDEIIPDANSTFVEVMIQDAVPINKNAIDDKPNAQSSVQKPLSYKDSDEKQVEKMKKVESRNLASGASKAPRICVDITQEPTHMRGIYHQGHFQNLRSHAYAWTSVSYPRICVTHYHPAKQASKSPHAYAPAVTLMRGQSRLCADQLSKRQQSSRICVNIIRPLTHM</sequence>
<evidence type="ECO:0000313" key="2">
    <source>
        <dbReference type="EMBL" id="MED6199247.1"/>
    </source>
</evidence>
<reference evidence="2 3" key="1">
    <citation type="journal article" date="2023" name="Plants (Basel)">
        <title>Bridging the Gap: Combining Genomics and Transcriptomics Approaches to Understand Stylosanthes scabra, an Orphan Legume from the Brazilian Caatinga.</title>
        <authorList>
            <person name="Ferreira-Neto J.R.C."/>
            <person name="da Silva M.D."/>
            <person name="Binneck E."/>
            <person name="de Melo N.F."/>
            <person name="da Silva R.H."/>
            <person name="de Melo A.L.T.M."/>
            <person name="Pandolfi V."/>
            <person name="Bustamante F.O."/>
            <person name="Brasileiro-Vidal A.C."/>
            <person name="Benko-Iseppon A.M."/>
        </authorList>
    </citation>
    <scope>NUCLEOTIDE SEQUENCE [LARGE SCALE GENOMIC DNA]</scope>
    <source>
        <tissue evidence="2">Leaves</tissue>
    </source>
</reference>
<proteinExistence type="predicted"/>
<evidence type="ECO:0000313" key="3">
    <source>
        <dbReference type="Proteomes" id="UP001341840"/>
    </source>
</evidence>
<keyword evidence="3" id="KW-1185">Reference proteome</keyword>
<feature type="non-terminal residue" evidence="2">
    <location>
        <position position="179"/>
    </location>
</feature>
<dbReference type="EMBL" id="JASCZI010212363">
    <property type="protein sequence ID" value="MED6199247.1"/>
    <property type="molecule type" value="Genomic_DNA"/>
</dbReference>
<accession>A0ABU6XMW2</accession>
<protein>
    <submittedName>
        <fullName evidence="2">Uncharacterized protein</fullName>
    </submittedName>
</protein>
<name>A0ABU6XMW2_9FABA</name>
<comment type="caution">
    <text evidence="2">The sequence shown here is derived from an EMBL/GenBank/DDBJ whole genome shotgun (WGS) entry which is preliminary data.</text>
</comment>